<dbReference type="Pfam" id="PF08223">
    <property type="entry name" value="PaaX_C"/>
    <property type="match status" value="1"/>
</dbReference>
<evidence type="ECO:0000259" key="2">
    <source>
        <dbReference type="Pfam" id="PF08223"/>
    </source>
</evidence>
<dbReference type="InterPro" id="IPR011965">
    <property type="entry name" value="PaaX_trns_reg"/>
</dbReference>
<dbReference type="InterPro" id="IPR012906">
    <property type="entry name" value="PaaX-like_N"/>
</dbReference>
<evidence type="ECO:0000313" key="4">
    <source>
        <dbReference type="EMBL" id="HCT55719.1"/>
    </source>
</evidence>
<feature type="domain" description="Transcriptional repressor PaaX-like N-terminal" evidence="1">
    <location>
        <begin position="24"/>
        <end position="93"/>
    </location>
</feature>
<proteinExistence type="predicted"/>
<protein>
    <submittedName>
        <fullName evidence="4">Phenylacetic acid degradation operon negative regulatory protein PaaX</fullName>
    </submittedName>
</protein>
<feature type="domain" description="Transcriptional repressor PaaX-like central Cas2-like" evidence="3">
    <location>
        <begin position="111"/>
        <end position="184"/>
    </location>
</feature>
<dbReference type="SUPFAM" id="SSF46785">
    <property type="entry name" value="Winged helix' DNA-binding domain"/>
    <property type="match status" value="1"/>
</dbReference>
<dbReference type="Gene3D" id="1.20.58.1460">
    <property type="match status" value="1"/>
</dbReference>
<sequence length="308" mass="34605">MEGSATNSMITRWARQFLRDEPPRATSLVVTVFGDAIAPHGGSAWLRTLIDLMDTFGINERAVRTSVYRLAEDAWLEAQRQGRQSRYALTESGVRRFMLASRRIYHPGLPTWDGQWILVLIPRGAEVMASRTDLRRELAWEGFATVTPGLLAHPQGDTTRLRELLDELGVRDDAFVVRAQDLPGVAARELSQLASYWPLESVATQYRDFLARFEPIAEVAGKADACSPRQAFLIRTLLVHAYRRVVLHDPRLPAAMLPADWPGRTAYALSRRLYLAVTPGAEAYLIDALGEDGGLVNAEFRDRFTQTW</sequence>
<gene>
    <name evidence="4" type="primary">paaX</name>
    <name evidence="4" type="ORF">DGD08_00755</name>
</gene>
<dbReference type="Pfam" id="PF20803">
    <property type="entry name" value="PaaX_M"/>
    <property type="match status" value="1"/>
</dbReference>
<comment type="caution">
    <text evidence="4">The sequence shown here is derived from an EMBL/GenBank/DDBJ whole genome shotgun (WGS) entry which is preliminary data.</text>
</comment>
<dbReference type="InterPro" id="IPR036388">
    <property type="entry name" value="WH-like_DNA-bd_sf"/>
</dbReference>
<dbReference type="Proteomes" id="UP000264071">
    <property type="component" value="Unassembled WGS sequence"/>
</dbReference>
<organism evidence="4 5">
    <name type="scientific">Gemmatimonas aurantiaca</name>
    <dbReference type="NCBI Taxonomy" id="173480"/>
    <lineage>
        <taxon>Bacteria</taxon>
        <taxon>Pseudomonadati</taxon>
        <taxon>Gemmatimonadota</taxon>
        <taxon>Gemmatimonadia</taxon>
        <taxon>Gemmatimonadales</taxon>
        <taxon>Gemmatimonadaceae</taxon>
        <taxon>Gemmatimonas</taxon>
    </lineage>
</organism>
<dbReference type="PANTHER" id="PTHR30319">
    <property type="entry name" value="PHENYLACETIC ACID REGULATOR-RELATED TRANSCRIPTIONAL REPRESSOR"/>
    <property type="match status" value="1"/>
</dbReference>
<name>A0A3D4V3K7_9BACT</name>
<dbReference type="Gene3D" id="1.10.10.10">
    <property type="entry name" value="Winged helix-like DNA-binding domain superfamily/Winged helix DNA-binding domain"/>
    <property type="match status" value="1"/>
</dbReference>
<evidence type="ECO:0000259" key="3">
    <source>
        <dbReference type="Pfam" id="PF20803"/>
    </source>
</evidence>
<dbReference type="AlphaFoldDB" id="A0A3D4V3K7"/>
<dbReference type="InterPro" id="IPR048846">
    <property type="entry name" value="PaaX-like_central"/>
</dbReference>
<reference evidence="4 5" key="1">
    <citation type="journal article" date="2018" name="Nat. Biotechnol.">
        <title>A standardized bacterial taxonomy based on genome phylogeny substantially revises the tree of life.</title>
        <authorList>
            <person name="Parks D.H."/>
            <person name="Chuvochina M."/>
            <person name="Waite D.W."/>
            <person name="Rinke C."/>
            <person name="Skarshewski A."/>
            <person name="Chaumeil P.A."/>
            <person name="Hugenholtz P."/>
        </authorList>
    </citation>
    <scope>NUCLEOTIDE SEQUENCE [LARGE SCALE GENOMIC DNA]</scope>
    <source>
        <strain evidence="4">UBA8844</strain>
    </source>
</reference>
<dbReference type="PANTHER" id="PTHR30319:SF1">
    <property type="entry name" value="TRANSCRIPTIONAL REPRESSOR PAAX"/>
    <property type="match status" value="1"/>
</dbReference>
<dbReference type="EMBL" id="DPIY01000001">
    <property type="protein sequence ID" value="HCT55719.1"/>
    <property type="molecule type" value="Genomic_DNA"/>
</dbReference>
<evidence type="ECO:0000313" key="5">
    <source>
        <dbReference type="Proteomes" id="UP000264071"/>
    </source>
</evidence>
<dbReference type="NCBIfam" id="TIGR02277">
    <property type="entry name" value="PaaX_trns_reg"/>
    <property type="match status" value="1"/>
</dbReference>
<dbReference type="Gene3D" id="3.30.70.2650">
    <property type="match status" value="1"/>
</dbReference>
<accession>A0A3D4V3K7</accession>
<dbReference type="OMA" id="LLIHEYR"/>
<dbReference type="GO" id="GO:0006351">
    <property type="term" value="P:DNA-templated transcription"/>
    <property type="evidence" value="ECO:0007669"/>
    <property type="project" value="InterPro"/>
</dbReference>
<dbReference type="InterPro" id="IPR013225">
    <property type="entry name" value="PaaX_C"/>
</dbReference>
<evidence type="ECO:0000259" key="1">
    <source>
        <dbReference type="Pfam" id="PF07848"/>
    </source>
</evidence>
<dbReference type="PIRSF" id="PIRSF020623">
    <property type="entry name" value="PaaX"/>
    <property type="match status" value="1"/>
</dbReference>
<feature type="domain" description="Transcriptional repressor PaaX-like C-terminal" evidence="2">
    <location>
        <begin position="197"/>
        <end position="285"/>
    </location>
</feature>
<dbReference type="InterPro" id="IPR036390">
    <property type="entry name" value="WH_DNA-bd_sf"/>
</dbReference>
<dbReference type="Pfam" id="PF07848">
    <property type="entry name" value="PaaX"/>
    <property type="match status" value="1"/>
</dbReference>